<dbReference type="GO" id="GO:0007165">
    <property type="term" value="P:signal transduction"/>
    <property type="evidence" value="ECO:0007669"/>
    <property type="project" value="UniProtKB-KW"/>
</dbReference>
<evidence type="ECO:0000256" key="3">
    <source>
        <dbReference type="ARBA" id="ARBA00022692"/>
    </source>
</evidence>
<keyword evidence="3 9" id="KW-0812">Transmembrane</keyword>
<keyword evidence="7 9" id="KW-0675">Receptor</keyword>
<dbReference type="GO" id="GO:0005549">
    <property type="term" value="F:odorant binding"/>
    <property type="evidence" value="ECO:0007669"/>
    <property type="project" value="InterPro"/>
</dbReference>
<evidence type="ECO:0000256" key="8">
    <source>
        <dbReference type="ARBA" id="ARBA00023224"/>
    </source>
</evidence>
<dbReference type="EMBL" id="CH477806">
    <property type="protein sequence ID" value="EAT36037.2"/>
    <property type="molecule type" value="Genomic_DNA"/>
</dbReference>
<dbReference type="InterPro" id="IPR004117">
    <property type="entry name" value="7tm6_olfct_rcpt"/>
</dbReference>
<evidence type="ECO:0000256" key="6">
    <source>
        <dbReference type="ARBA" id="ARBA00023136"/>
    </source>
</evidence>
<reference evidence="10" key="3">
    <citation type="submission" date="2012-09" db="EMBL/GenBank/DDBJ databases">
        <authorList>
            <consortium name="VectorBase"/>
        </authorList>
    </citation>
    <scope>NUCLEOTIDE SEQUENCE</scope>
    <source>
        <strain evidence="10">Liverpool</strain>
    </source>
</reference>
<comment type="subcellular location">
    <subcellularLocation>
        <location evidence="9">Cell membrane</location>
        <topology evidence="9">Multi-pass membrane protein</topology>
    </subcellularLocation>
    <subcellularLocation>
        <location evidence="1">Membrane</location>
        <topology evidence="1">Multi-pass membrane protein</topology>
    </subcellularLocation>
</comment>
<dbReference type="PANTHER" id="PTHR21137:SF44">
    <property type="entry name" value="ODORANT RECEPTOR 13A-RELATED"/>
    <property type="match status" value="1"/>
</dbReference>
<keyword evidence="8 9" id="KW-0807">Transducer</keyword>
<keyword evidence="5 9" id="KW-1133">Transmembrane helix</keyword>
<evidence type="ECO:0000313" key="11">
    <source>
        <dbReference type="Proteomes" id="UP000682892"/>
    </source>
</evidence>
<evidence type="ECO:0000256" key="1">
    <source>
        <dbReference type="ARBA" id="ARBA00004141"/>
    </source>
</evidence>
<feature type="transmembrane region" description="Helical" evidence="9">
    <location>
        <begin position="302"/>
        <end position="325"/>
    </location>
</feature>
<keyword evidence="2 9" id="KW-0716">Sensory transduction</keyword>
<protein>
    <recommendedName>
        <fullName evidence="9">Odorant receptor</fullName>
    </recommendedName>
</protein>
<dbReference type="PANTHER" id="PTHR21137">
    <property type="entry name" value="ODORANT RECEPTOR"/>
    <property type="match status" value="1"/>
</dbReference>
<keyword evidence="6 9" id="KW-0472">Membrane</keyword>
<evidence type="ECO:0000313" key="10">
    <source>
        <dbReference type="EMBL" id="EAT36037.2"/>
    </source>
</evidence>
<feature type="transmembrane region" description="Helical" evidence="9">
    <location>
        <begin position="192"/>
        <end position="221"/>
    </location>
</feature>
<feature type="transmembrane region" description="Helical" evidence="9">
    <location>
        <begin position="79"/>
        <end position="97"/>
    </location>
</feature>
<dbReference type="GO" id="GO:0005886">
    <property type="term" value="C:plasma membrane"/>
    <property type="evidence" value="ECO:0007669"/>
    <property type="project" value="UniProtKB-SubCell"/>
</dbReference>
<feature type="transmembrane region" description="Helical" evidence="9">
    <location>
        <begin position="44"/>
        <end position="67"/>
    </location>
</feature>
<evidence type="ECO:0000256" key="9">
    <source>
        <dbReference type="RuleBase" id="RU351113"/>
    </source>
</evidence>
<evidence type="ECO:0000256" key="7">
    <source>
        <dbReference type="ARBA" id="ARBA00023170"/>
    </source>
</evidence>
<reference evidence="10" key="1">
    <citation type="submission" date="2005-10" db="EMBL/GenBank/DDBJ databases">
        <authorList>
            <person name="Loftus B.J."/>
            <person name="Nene V.M."/>
            <person name="Hannick L.I."/>
            <person name="Bidwell S."/>
            <person name="Haas B."/>
            <person name="Amedeo P."/>
            <person name="Orvis J."/>
            <person name="Wortman J.R."/>
            <person name="White O.R."/>
            <person name="Salzberg S."/>
            <person name="Shumway M."/>
            <person name="Koo H."/>
            <person name="Zhao Y."/>
            <person name="Holmes M."/>
            <person name="Miller J."/>
            <person name="Schatz M."/>
            <person name="Pop M."/>
            <person name="Pai G."/>
            <person name="Utterback T."/>
            <person name="Rogers Y.-H."/>
            <person name="Kravitz S."/>
            <person name="Fraser C.M."/>
        </authorList>
    </citation>
    <scope>NUCLEOTIDE SEQUENCE</scope>
    <source>
        <strain evidence="10">Liverpool</strain>
    </source>
</reference>
<comment type="similarity">
    <text evidence="9">Belongs to the insect chemoreceptor superfamily. Heteromeric odorant receptor channel (TC 1.A.69) family.</text>
</comment>
<feature type="transmembrane region" description="Helical" evidence="9">
    <location>
        <begin position="274"/>
        <end position="296"/>
    </location>
</feature>
<evidence type="ECO:0000256" key="4">
    <source>
        <dbReference type="ARBA" id="ARBA00022725"/>
    </source>
</evidence>
<evidence type="ECO:0000256" key="2">
    <source>
        <dbReference type="ARBA" id="ARBA00022606"/>
    </source>
</evidence>
<dbReference type="AlphaFoldDB" id="A0A1S7UEB3"/>
<dbReference type="Pfam" id="PF02949">
    <property type="entry name" value="7tm_6"/>
    <property type="match status" value="1"/>
</dbReference>
<accession>A0A1S7UEB3</accession>
<evidence type="ECO:0000256" key="5">
    <source>
        <dbReference type="ARBA" id="ARBA00022989"/>
    </source>
</evidence>
<name>A0A1S7UEB3_AEDAE</name>
<feature type="transmembrane region" description="Helical" evidence="9">
    <location>
        <begin position="137"/>
        <end position="157"/>
    </location>
</feature>
<reference evidence="10" key="2">
    <citation type="journal article" date="2007" name="Science">
        <title>Genome sequence of Aedes aegypti, a major arbovirus vector.</title>
        <authorList>
            <person name="Nene V."/>
            <person name="Wortman J.R."/>
            <person name="Lawson D."/>
            <person name="Haas B."/>
            <person name="Kodira C."/>
            <person name="Tu Z.J."/>
            <person name="Loftus B."/>
            <person name="Xi Z."/>
            <person name="Megy K."/>
            <person name="Grabherr M."/>
            <person name="Ren Q."/>
            <person name="Zdobnov E.M."/>
            <person name="Lobo N.F."/>
            <person name="Campbell K.S."/>
            <person name="Brown S.E."/>
            <person name="Bonaldo M.F."/>
            <person name="Zhu J."/>
            <person name="Sinkins S.P."/>
            <person name="Hogenkamp D.G."/>
            <person name="Amedeo P."/>
            <person name="Arensburger P."/>
            <person name="Atkinson P.W."/>
            <person name="Bidwell S."/>
            <person name="Biedler J."/>
            <person name="Birney E."/>
            <person name="Bruggner R.V."/>
            <person name="Costas J."/>
            <person name="Coy M.R."/>
            <person name="Crabtree J."/>
            <person name="Crawford M."/>
            <person name="Debruyn B."/>
            <person name="Decaprio D."/>
            <person name="Eiglmeier K."/>
            <person name="Eisenstadt E."/>
            <person name="El-Dorry H."/>
            <person name="Gelbart W.M."/>
            <person name="Gomes S.L."/>
            <person name="Hammond M."/>
            <person name="Hannick L.I."/>
            <person name="Hogan J.R."/>
            <person name="Holmes M.H."/>
            <person name="Jaffe D."/>
            <person name="Johnston J.S."/>
            <person name="Kennedy R.C."/>
            <person name="Koo H."/>
            <person name="Kravitz S."/>
            <person name="Kriventseva E.V."/>
            <person name="Kulp D."/>
            <person name="Labutti K."/>
            <person name="Lee E."/>
            <person name="Li S."/>
            <person name="Lovin D.D."/>
            <person name="Mao C."/>
            <person name="Mauceli E."/>
            <person name="Menck C.F."/>
            <person name="Miller J.R."/>
            <person name="Montgomery P."/>
            <person name="Mori A."/>
            <person name="Nascimento A.L."/>
            <person name="Naveira H.F."/>
            <person name="Nusbaum C."/>
            <person name="O'leary S."/>
            <person name="Orvis J."/>
            <person name="Pertea M."/>
            <person name="Quesneville H."/>
            <person name="Reidenbach K.R."/>
            <person name="Rogers Y.H."/>
            <person name="Roth C.W."/>
            <person name="Schneider J.R."/>
            <person name="Schatz M."/>
            <person name="Shumway M."/>
            <person name="Stanke M."/>
            <person name="Stinson E.O."/>
            <person name="Tubio J.M."/>
            <person name="Vanzee J.P."/>
            <person name="Verjovski-Almeida S."/>
            <person name="Werner D."/>
            <person name="White O."/>
            <person name="Wyder S."/>
            <person name="Zeng Q."/>
            <person name="Zhao Q."/>
            <person name="Zhao Y."/>
            <person name="Hill C.A."/>
            <person name="Raikhel A.S."/>
            <person name="Soares M.B."/>
            <person name="Knudson D.L."/>
            <person name="Lee N.H."/>
            <person name="Galagan J."/>
            <person name="Salzberg S.L."/>
            <person name="Paulsen I.T."/>
            <person name="Dimopoulos G."/>
            <person name="Collins F.H."/>
            <person name="Birren B."/>
            <person name="Fraser-Liggett C.M."/>
            <person name="Severson D.W."/>
        </authorList>
    </citation>
    <scope>NUCLEOTIDE SEQUENCE [LARGE SCALE GENOMIC DNA]</scope>
    <source>
        <strain evidence="10">Liverpool</strain>
    </source>
</reference>
<proteinExistence type="inferred from homology"/>
<dbReference type="GO" id="GO:0004984">
    <property type="term" value="F:olfactory receptor activity"/>
    <property type="evidence" value="ECO:0007669"/>
    <property type="project" value="InterPro"/>
</dbReference>
<gene>
    <name evidence="10" type="primary">GPROR5</name>
    <name evidence="10" type="ORF">AaeL_AAEL011843</name>
</gene>
<organism evidence="10 11">
    <name type="scientific">Aedes aegypti</name>
    <name type="common">Yellowfever mosquito</name>
    <name type="synonym">Culex aegypti</name>
    <dbReference type="NCBI Taxonomy" id="7159"/>
    <lineage>
        <taxon>Eukaryota</taxon>
        <taxon>Metazoa</taxon>
        <taxon>Ecdysozoa</taxon>
        <taxon>Arthropoda</taxon>
        <taxon>Hexapoda</taxon>
        <taxon>Insecta</taxon>
        <taxon>Pterygota</taxon>
        <taxon>Neoptera</taxon>
        <taxon>Endopterygota</taxon>
        <taxon>Diptera</taxon>
        <taxon>Nematocera</taxon>
        <taxon>Culicoidea</taxon>
        <taxon>Culicidae</taxon>
        <taxon>Culicinae</taxon>
        <taxon>Aedini</taxon>
        <taxon>Aedes</taxon>
        <taxon>Stegomyia</taxon>
    </lineage>
</organism>
<keyword evidence="4 9" id="KW-0552">Olfaction</keyword>
<sequence>MTQSIEFEQTFGFIAKVLQMIGYPSCLAPYPTTFASRLKSSAGFVVCFLMLTYCVFGQIINIGLLMMGYRQTDQVVEEVAIQVSSTGFCIIGLAKMYSLSYNRAILSWLIADFRVKWNAGELTDKDRSIRDGTLRPTVAITTVAALGNIIMVSAFNFQPVVEMIYSRVVTGEWVKLFPYVIWFPFNPTHGAIYYLVYLFEVYSGVIVAVGNVGFNCIFCLLTSHLSMQLKLLCSWIEDMVEVEDEKGVRSKKKLYRIVRYHQDLIRGRNALQSMFSTTLFLNFSASSVLMCMQLYLITTAGITLMVKFTLFMLCILMEIFILCYYGEEILVNSSSIATGAFNSNWYQSKVSQQNPRFGKNLIPIIQRGQRPMVLTAWKFWPITIRTFSAILQTSWSYFTLLRTVMR</sequence>
<comment type="caution">
    <text evidence="9">Lacks conserved residue(s) required for the propagation of feature annotation.</text>
</comment>
<dbReference type="Proteomes" id="UP000682892">
    <property type="component" value="Unassembled WGS sequence"/>
</dbReference>